<dbReference type="Proteomes" id="UP001175271">
    <property type="component" value="Unassembled WGS sequence"/>
</dbReference>
<reference evidence="1" key="1">
    <citation type="submission" date="2023-06" db="EMBL/GenBank/DDBJ databases">
        <title>Genomic analysis of the entomopathogenic nematode Steinernema hermaphroditum.</title>
        <authorList>
            <person name="Schwarz E.M."/>
            <person name="Heppert J.K."/>
            <person name="Baniya A."/>
            <person name="Schwartz H.T."/>
            <person name="Tan C.-H."/>
            <person name="Antoshechkin I."/>
            <person name="Sternberg P.W."/>
            <person name="Goodrich-Blair H."/>
            <person name="Dillman A.R."/>
        </authorList>
    </citation>
    <scope>NUCLEOTIDE SEQUENCE</scope>
    <source>
        <strain evidence="1">PS9179</strain>
        <tissue evidence="1">Whole animal</tissue>
    </source>
</reference>
<name>A0AA39HH76_9BILA</name>
<protein>
    <recommendedName>
        <fullName evidence="3">F-box domain-containing protein</fullName>
    </recommendedName>
</protein>
<comment type="caution">
    <text evidence="1">The sequence shown here is derived from an EMBL/GenBank/DDBJ whole genome shotgun (WGS) entry which is preliminary data.</text>
</comment>
<sequence>MGASTSRKSSAPADSPPCDSVLSPFFLSDELQYLLFTKYFALSDLLRCRLVNKEWNARIQEFLPRLRVDVRFNAFVDRVDVECKRFAVTTFPVNLVVFWPLNVEVRSIKWHSYNDDCKRSNLKRLIQVLQLPNCEELEELQLGMTESQVPRELLQPRVSFKSFIAIRKNWIKRPFAILDEIESVLRKAKALRRFELSYNGDHDRLFKLFSANPFLSEFAIRSDNFSSEEIVNFIRSFPPDRTSGMASLSYVNDDQYEQVLKELDNEPFPTERSFKVTLEKTDVYEMSVRIK</sequence>
<proteinExistence type="predicted"/>
<evidence type="ECO:0000313" key="2">
    <source>
        <dbReference type="Proteomes" id="UP001175271"/>
    </source>
</evidence>
<dbReference type="AlphaFoldDB" id="A0AA39HH76"/>
<dbReference type="EMBL" id="JAUCMV010000004">
    <property type="protein sequence ID" value="KAK0405405.1"/>
    <property type="molecule type" value="Genomic_DNA"/>
</dbReference>
<keyword evidence="2" id="KW-1185">Reference proteome</keyword>
<gene>
    <name evidence="1" type="ORF">QR680_017973</name>
</gene>
<evidence type="ECO:0008006" key="3">
    <source>
        <dbReference type="Google" id="ProtNLM"/>
    </source>
</evidence>
<organism evidence="1 2">
    <name type="scientific">Steinernema hermaphroditum</name>
    <dbReference type="NCBI Taxonomy" id="289476"/>
    <lineage>
        <taxon>Eukaryota</taxon>
        <taxon>Metazoa</taxon>
        <taxon>Ecdysozoa</taxon>
        <taxon>Nematoda</taxon>
        <taxon>Chromadorea</taxon>
        <taxon>Rhabditida</taxon>
        <taxon>Tylenchina</taxon>
        <taxon>Panagrolaimomorpha</taxon>
        <taxon>Strongyloidoidea</taxon>
        <taxon>Steinernematidae</taxon>
        <taxon>Steinernema</taxon>
    </lineage>
</organism>
<accession>A0AA39HH76</accession>
<evidence type="ECO:0000313" key="1">
    <source>
        <dbReference type="EMBL" id="KAK0405405.1"/>
    </source>
</evidence>